<dbReference type="SUPFAM" id="SSF53850">
    <property type="entry name" value="Periplasmic binding protein-like II"/>
    <property type="match status" value="1"/>
</dbReference>
<evidence type="ECO:0000256" key="2">
    <source>
        <dbReference type="ARBA" id="ARBA00022448"/>
    </source>
</evidence>
<dbReference type="InterPro" id="IPR007210">
    <property type="entry name" value="ABC_Gly_betaine_transp_sub-bd"/>
</dbReference>
<protein>
    <submittedName>
        <fullName evidence="7">Glycine betaine ABC transporter substrate-binding protein</fullName>
    </submittedName>
</protein>
<dbReference type="Gene3D" id="3.40.190.10">
    <property type="entry name" value="Periplasmic binding protein-like II"/>
    <property type="match status" value="1"/>
</dbReference>
<evidence type="ECO:0000313" key="7">
    <source>
        <dbReference type="EMBL" id="RNI10784.1"/>
    </source>
</evidence>
<feature type="region of interest" description="Disordered" evidence="5">
    <location>
        <begin position="291"/>
        <end position="312"/>
    </location>
</feature>
<keyword evidence="4" id="KW-0472">Membrane</keyword>
<feature type="domain" description="ABC-type glycine betaine transport system substrate-binding" evidence="6">
    <location>
        <begin position="53"/>
        <end position="300"/>
    </location>
</feature>
<evidence type="ECO:0000256" key="3">
    <source>
        <dbReference type="ARBA" id="ARBA00022475"/>
    </source>
</evidence>
<evidence type="ECO:0000256" key="4">
    <source>
        <dbReference type="ARBA" id="ARBA00023136"/>
    </source>
</evidence>
<keyword evidence="3" id="KW-1003">Cell membrane</keyword>
<gene>
    <name evidence="7" type="ORF">EFE40_00960</name>
</gene>
<comment type="subcellular location">
    <subcellularLocation>
        <location evidence="1">Cell membrane</location>
    </subcellularLocation>
</comment>
<dbReference type="GO" id="GO:0005275">
    <property type="term" value="F:amine transmembrane transporter activity"/>
    <property type="evidence" value="ECO:0007669"/>
    <property type="project" value="TreeGrafter"/>
</dbReference>
<organism evidence="7 8">
    <name type="scientific">Methanohalophilus halophilus</name>
    <dbReference type="NCBI Taxonomy" id="2177"/>
    <lineage>
        <taxon>Archaea</taxon>
        <taxon>Methanobacteriati</taxon>
        <taxon>Methanobacteriota</taxon>
        <taxon>Stenosarchaea group</taxon>
        <taxon>Methanomicrobia</taxon>
        <taxon>Methanosarcinales</taxon>
        <taxon>Methanosarcinaceae</taxon>
        <taxon>Methanohalophilus</taxon>
    </lineage>
</organism>
<dbReference type="GO" id="GO:0031460">
    <property type="term" value="P:glycine betaine transport"/>
    <property type="evidence" value="ECO:0007669"/>
    <property type="project" value="TreeGrafter"/>
</dbReference>
<dbReference type="PANTHER" id="PTHR47737:SF1">
    <property type="entry name" value="GLYCINE BETAINE_PROLINE BETAINE TRANSPORT SYSTEM PERMEASE PROTEIN PROW"/>
    <property type="match status" value="1"/>
</dbReference>
<name>A0A3M9LBS3_9EURY</name>
<evidence type="ECO:0000259" key="6">
    <source>
        <dbReference type="Pfam" id="PF04069"/>
    </source>
</evidence>
<feature type="compositionally biased region" description="Basic and acidic residues" evidence="5">
    <location>
        <begin position="301"/>
        <end position="312"/>
    </location>
</feature>
<dbReference type="Gene3D" id="3.40.190.100">
    <property type="entry name" value="Glycine betaine-binding periplasmic protein, domain 2"/>
    <property type="match status" value="1"/>
</dbReference>
<keyword evidence="2" id="KW-0813">Transport</keyword>
<sequence length="312" mass="34781">MPVFLSFHLFNFWKKEVISLRHNVLKVLACLVIAIALIGAGCTSQEESPTEEPVRIGVVQWDDSRATGNVFLHILDEGGHEYEIVSADLGGLYQATSQGDIDVLIQAWLPATQASYWDQYGDSLNKAQVVSSGAKIGLAVPDYVYDSGITTVEDLKGNASKFDGRITGIEPGAGIMVTTEKALEEYNLEEYELYSSSTVGMATELQDKMDNEEWIVATLWRPHWTFARMEGLKFLEDPKGVYGGSDNLVILTRPGFEEDRPEFYQLIQNYEMDLSDIESIMIDIDEGQSPEEAASNWLAENPEKYDEVLGTQ</sequence>
<evidence type="ECO:0000313" key="8">
    <source>
        <dbReference type="Proteomes" id="UP000267921"/>
    </source>
</evidence>
<dbReference type="Pfam" id="PF04069">
    <property type="entry name" value="OpuAC"/>
    <property type="match status" value="1"/>
</dbReference>
<dbReference type="GO" id="GO:0015226">
    <property type="term" value="F:carnitine transmembrane transporter activity"/>
    <property type="evidence" value="ECO:0007669"/>
    <property type="project" value="TreeGrafter"/>
</dbReference>
<reference evidence="7 8" key="1">
    <citation type="submission" date="2018-10" db="EMBL/GenBank/DDBJ databases">
        <title>Cultivation of a novel Methanohalophilus strain from Kebrit Deep of the Red Sea and a genomic comparison of members of the genus Methanohalophilus.</title>
        <authorList>
            <person name="Guan Y."/>
            <person name="Ngugi D.K."/>
            <person name="Stingl U."/>
        </authorList>
    </citation>
    <scope>NUCLEOTIDE SEQUENCE [LARGE SCALE GENOMIC DNA]</scope>
    <source>
        <strain evidence="7 8">DSM 3094</strain>
    </source>
</reference>
<proteinExistence type="predicted"/>
<comment type="caution">
    <text evidence="7">The sequence shown here is derived from an EMBL/GenBank/DDBJ whole genome shotgun (WGS) entry which is preliminary data.</text>
</comment>
<dbReference type="GO" id="GO:0043190">
    <property type="term" value="C:ATP-binding cassette (ABC) transporter complex"/>
    <property type="evidence" value="ECO:0007669"/>
    <property type="project" value="InterPro"/>
</dbReference>
<dbReference type="AlphaFoldDB" id="A0A3M9LBS3"/>
<evidence type="ECO:0000256" key="5">
    <source>
        <dbReference type="SAM" id="MobiDB-lite"/>
    </source>
</evidence>
<dbReference type="EMBL" id="RJJG01000001">
    <property type="protein sequence ID" value="RNI10784.1"/>
    <property type="molecule type" value="Genomic_DNA"/>
</dbReference>
<dbReference type="GO" id="GO:0015871">
    <property type="term" value="P:choline transport"/>
    <property type="evidence" value="ECO:0007669"/>
    <property type="project" value="TreeGrafter"/>
</dbReference>
<dbReference type="CDD" id="cd13639">
    <property type="entry name" value="PBP2_OpuAC_like"/>
    <property type="match status" value="1"/>
</dbReference>
<dbReference type="Proteomes" id="UP000267921">
    <property type="component" value="Unassembled WGS sequence"/>
</dbReference>
<evidence type="ECO:0000256" key="1">
    <source>
        <dbReference type="ARBA" id="ARBA00004236"/>
    </source>
</evidence>
<accession>A0A3M9LBS3</accession>
<dbReference type="PANTHER" id="PTHR47737">
    <property type="entry name" value="GLYCINE BETAINE/PROLINE BETAINE TRANSPORT SYSTEM PERMEASE PROTEIN PROW"/>
    <property type="match status" value="1"/>
</dbReference>